<reference evidence="1" key="1">
    <citation type="submission" date="2023-09" db="EMBL/GenBank/DDBJ databases">
        <title>Vallitalea sediminicola and Vallitalea maricola sp. nov., anaerobic bacteria isolated from marine sediment.</title>
        <authorList>
            <person name="Hirano S."/>
            <person name="Maeda A."/>
            <person name="Terahara T."/>
            <person name="Mori K."/>
            <person name="Hamada M."/>
            <person name="Matsumoto R."/>
            <person name="Kobayashi T."/>
        </authorList>
    </citation>
    <scope>NUCLEOTIDE SEQUENCE</scope>
    <source>
        <strain evidence="1">AN17-2</strain>
    </source>
</reference>
<dbReference type="EMBL" id="BTPU01000036">
    <property type="protein sequence ID" value="GMQ63203.1"/>
    <property type="molecule type" value="Genomic_DNA"/>
</dbReference>
<dbReference type="Proteomes" id="UP001374599">
    <property type="component" value="Unassembled WGS sequence"/>
</dbReference>
<accession>A0ACB5UKX8</accession>
<evidence type="ECO:0000313" key="1">
    <source>
        <dbReference type="EMBL" id="GMQ63203.1"/>
    </source>
</evidence>
<protein>
    <submittedName>
        <fullName evidence="1">DUF3793 family protein</fullName>
    </submittedName>
</protein>
<keyword evidence="2" id="KW-1185">Reference proteome</keyword>
<evidence type="ECO:0000313" key="2">
    <source>
        <dbReference type="Proteomes" id="UP001374599"/>
    </source>
</evidence>
<name>A0ACB5UKX8_9FIRM</name>
<gene>
    <name evidence="1" type="ORF">AN2V17_24360</name>
</gene>
<comment type="caution">
    <text evidence="1">The sequence shown here is derived from an EMBL/GenBank/DDBJ whole genome shotgun (WGS) entry which is preliminary data.</text>
</comment>
<sequence length="201" mass="23324">MRTCQNNKECILNHVCNDYEKRLLKTISPVIKGIKPAEIISLPKSEENVRGKLKLLTTMYNKCNKIKGEIINYSSKSIKIFIYNEDALQKILHKKNIRNFLATWGYSPSYSLEDCLDKLFRKISMGKIPDEIGIFLGYPLKDVMGFMGVVNLPLTKVNYWRIYGDANISDRLYDNIQKVKHHTEKLLVHKTPQQVFELLIS</sequence>
<proteinExistence type="predicted"/>
<organism evidence="1 2">
    <name type="scientific">Vallitalea maricola</name>
    <dbReference type="NCBI Taxonomy" id="3074433"/>
    <lineage>
        <taxon>Bacteria</taxon>
        <taxon>Bacillati</taxon>
        <taxon>Bacillota</taxon>
        <taxon>Clostridia</taxon>
        <taxon>Lachnospirales</taxon>
        <taxon>Vallitaleaceae</taxon>
        <taxon>Vallitalea</taxon>
    </lineage>
</organism>